<evidence type="ECO:0000313" key="3">
    <source>
        <dbReference type="Proteomes" id="UP000800040"/>
    </source>
</evidence>
<evidence type="ECO:0000256" key="1">
    <source>
        <dbReference type="SAM" id="MobiDB-lite"/>
    </source>
</evidence>
<dbReference type="EMBL" id="ML975459">
    <property type="protein sequence ID" value="KAF1829199.1"/>
    <property type="molecule type" value="Genomic_DNA"/>
</dbReference>
<dbReference type="AlphaFoldDB" id="A0A6A5JY07"/>
<feature type="compositionally biased region" description="Basic residues" evidence="1">
    <location>
        <begin position="162"/>
        <end position="186"/>
    </location>
</feature>
<feature type="region of interest" description="Disordered" evidence="1">
    <location>
        <begin position="88"/>
        <end position="138"/>
    </location>
</feature>
<organism evidence="2 3">
    <name type="scientific">Decorospora gaudefroyi</name>
    <dbReference type="NCBI Taxonomy" id="184978"/>
    <lineage>
        <taxon>Eukaryota</taxon>
        <taxon>Fungi</taxon>
        <taxon>Dikarya</taxon>
        <taxon>Ascomycota</taxon>
        <taxon>Pezizomycotina</taxon>
        <taxon>Dothideomycetes</taxon>
        <taxon>Pleosporomycetidae</taxon>
        <taxon>Pleosporales</taxon>
        <taxon>Pleosporineae</taxon>
        <taxon>Pleosporaceae</taxon>
        <taxon>Decorospora</taxon>
    </lineage>
</organism>
<evidence type="ECO:0000313" key="2">
    <source>
        <dbReference type="EMBL" id="KAF1829199.1"/>
    </source>
</evidence>
<protein>
    <submittedName>
        <fullName evidence="2">Uncharacterized protein</fullName>
    </submittedName>
</protein>
<reference evidence="2" key="1">
    <citation type="submission" date="2020-01" db="EMBL/GenBank/DDBJ databases">
        <authorList>
            <consortium name="DOE Joint Genome Institute"/>
            <person name="Haridas S."/>
            <person name="Albert R."/>
            <person name="Binder M."/>
            <person name="Bloem J."/>
            <person name="Labutti K."/>
            <person name="Salamov A."/>
            <person name="Andreopoulos B."/>
            <person name="Baker S.E."/>
            <person name="Barry K."/>
            <person name="Bills G."/>
            <person name="Bluhm B.H."/>
            <person name="Cannon C."/>
            <person name="Castanera R."/>
            <person name="Culley D.E."/>
            <person name="Daum C."/>
            <person name="Ezra D."/>
            <person name="Gonzalez J.B."/>
            <person name="Henrissat B."/>
            <person name="Kuo A."/>
            <person name="Liang C."/>
            <person name="Lipzen A."/>
            <person name="Lutzoni F."/>
            <person name="Magnuson J."/>
            <person name="Mondo S."/>
            <person name="Nolan M."/>
            <person name="Ohm R."/>
            <person name="Pangilinan J."/>
            <person name="Park H.-J."/>
            <person name="Ramirez L."/>
            <person name="Alfaro M."/>
            <person name="Sun H."/>
            <person name="Tritt A."/>
            <person name="Yoshinaga Y."/>
            <person name="Zwiers L.-H."/>
            <person name="Turgeon B.G."/>
            <person name="Goodwin S.B."/>
            <person name="Spatafora J.W."/>
            <person name="Crous P.W."/>
            <person name="Grigoriev I.V."/>
        </authorList>
    </citation>
    <scope>NUCLEOTIDE SEQUENCE</scope>
    <source>
        <strain evidence="2">P77</strain>
    </source>
</reference>
<sequence length="273" mass="29830">MPRHSLPAPDTIARLVSSRLGGSAATVALAARRWSLLCGLVVLPRCWAAGRDMMTNSMSAVRHPALRFIHTAITTRSRNPGSALGASTLGGDTWPPPGIQRTSPTSGLPRQPLQQRAGLRQQAVGATSVASRHASSHSAGADTLLLPSIYPVRRVPLTSRAAKQRISRTHHVQSNLRRRSQATARHRSLRGTLALRRVAQIQATAHAEHSSRAIPTPQERPRSVGSLRMWTCMSAARSVKNGRKDHVLRDRDMQLVVLCFSRVLRRCYSLRSG</sequence>
<accession>A0A6A5JY07</accession>
<gene>
    <name evidence="2" type="ORF">BDW02DRAFT_178673</name>
</gene>
<name>A0A6A5JY07_9PLEO</name>
<feature type="compositionally biased region" description="Low complexity" evidence="1">
    <location>
        <begin position="126"/>
        <end position="138"/>
    </location>
</feature>
<proteinExistence type="predicted"/>
<feature type="compositionally biased region" description="Polar residues" evidence="1">
    <location>
        <begin position="100"/>
        <end position="114"/>
    </location>
</feature>
<keyword evidence="3" id="KW-1185">Reference proteome</keyword>
<dbReference type="Proteomes" id="UP000800040">
    <property type="component" value="Unassembled WGS sequence"/>
</dbReference>
<feature type="region of interest" description="Disordered" evidence="1">
    <location>
        <begin position="160"/>
        <end position="186"/>
    </location>
</feature>